<dbReference type="RefSeq" id="XP_052946491.1">
    <property type="nucleotide sequence ID" value="XM_053093406.1"/>
</dbReference>
<gene>
    <name evidence="2" type="ORF">MKK02DRAFT_45419</name>
</gene>
<feature type="region of interest" description="Disordered" evidence="1">
    <location>
        <begin position="1"/>
        <end position="31"/>
    </location>
</feature>
<feature type="region of interest" description="Disordered" evidence="1">
    <location>
        <begin position="142"/>
        <end position="180"/>
    </location>
</feature>
<sequence>MVKRSAEIEPDVEADERHQEAAAPGRGAKRARIEIQADLDPFAISDQCDRPPQYPALFNPLYSTWRPNPLPARPFRTHSAPSSPTSPTSSARYDHSSLTGSLDLASSTSTKHSIATLSSEGSVVDLDVDFSLDFAALDLAGQSEPDESGSVDHRQRRRLLGRPSSDRRASADHAPTATPALAPITPTTVISTADPGFIVIVSSTRSCLA</sequence>
<organism evidence="2 3">
    <name type="scientific">Dioszegia hungarica</name>
    <dbReference type="NCBI Taxonomy" id="4972"/>
    <lineage>
        <taxon>Eukaryota</taxon>
        <taxon>Fungi</taxon>
        <taxon>Dikarya</taxon>
        <taxon>Basidiomycota</taxon>
        <taxon>Agaricomycotina</taxon>
        <taxon>Tremellomycetes</taxon>
        <taxon>Tremellales</taxon>
        <taxon>Bulleribasidiaceae</taxon>
        <taxon>Dioszegia</taxon>
    </lineage>
</organism>
<dbReference type="EMBL" id="JAKWFO010000005">
    <property type="protein sequence ID" value="KAI9636714.1"/>
    <property type="molecule type" value="Genomic_DNA"/>
</dbReference>
<evidence type="ECO:0000313" key="2">
    <source>
        <dbReference type="EMBL" id="KAI9636714.1"/>
    </source>
</evidence>
<dbReference type="GeneID" id="77732611"/>
<name>A0AA38HCX2_9TREE</name>
<evidence type="ECO:0000256" key="1">
    <source>
        <dbReference type="SAM" id="MobiDB-lite"/>
    </source>
</evidence>
<proteinExistence type="predicted"/>
<accession>A0AA38HCX2</accession>
<reference evidence="2" key="1">
    <citation type="journal article" date="2022" name="G3 (Bethesda)">
        <title>High quality genome of the basidiomycete yeast Dioszegia hungarica PDD-24b-2 isolated from cloud water.</title>
        <authorList>
            <person name="Jarrige D."/>
            <person name="Haridas S."/>
            <person name="Bleykasten-Grosshans C."/>
            <person name="Joly M."/>
            <person name="Nadalig T."/>
            <person name="Sancelme M."/>
            <person name="Vuilleumier S."/>
            <person name="Grigoriev I.V."/>
            <person name="Amato P."/>
            <person name="Bringel F."/>
        </authorList>
    </citation>
    <scope>NUCLEOTIDE SEQUENCE</scope>
    <source>
        <strain evidence="2">PDD-24b-2</strain>
    </source>
</reference>
<feature type="region of interest" description="Disordered" evidence="1">
    <location>
        <begin position="68"/>
        <end position="96"/>
    </location>
</feature>
<evidence type="ECO:0000313" key="3">
    <source>
        <dbReference type="Proteomes" id="UP001164286"/>
    </source>
</evidence>
<protein>
    <submittedName>
        <fullName evidence="2">Uncharacterized protein</fullName>
    </submittedName>
</protein>
<keyword evidence="3" id="KW-1185">Reference proteome</keyword>
<dbReference type="AlphaFoldDB" id="A0AA38HCX2"/>
<feature type="compositionally biased region" description="Low complexity" evidence="1">
    <location>
        <begin position="79"/>
        <end position="91"/>
    </location>
</feature>
<dbReference type="Proteomes" id="UP001164286">
    <property type="component" value="Unassembled WGS sequence"/>
</dbReference>
<comment type="caution">
    <text evidence="2">The sequence shown here is derived from an EMBL/GenBank/DDBJ whole genome shotgun (WGS) entry which is preliminary data.</text>
</comment>